<dbReference type="InterPro" id="IPR006517">
    <property type="entry name" value="Phage_terminase_lsu-like_C"/>
</dbReference>
<evidence type="ECO:0000259" key="3">
    <source>
        <dbReference type="PROSITE" id="PS50819"/>
    </source>
</evidence>
<dbReference type="Proteomes" id="UP000182121">
    <property type="component" value="Unassembled WGS sequence"/>
</dbReference>
<gene>
    <name evidence="4" type="ORF">SAMN05216521_1020104</name>
</gene>
<accession>A0A1I0GMW9</accession>
<reference evidence="4 5" key="1">
    <citation type="submission" date="2016-10" db="EMBL/GenBank/DDBJ databases">
        <authorList>
            <person name="Varghese N."/>
            <person name="Submissions S."/>
        </authorList>
    </citation>
    <scope>NUCLEOTIDE SEQUENCE [LARGE SCALE GENOMIC DNA]</scope>
    <source>
        <strain evidence="4 5">NLAE-zl-C196</strain>
    </source>
</reference>
<dbReference type="PROSITE" id="PS50819">
    <property type="entry name" value="INTEIN_ENDONUCLEASE"/>
    <property type="match status" value="1"/>
</dbReference>
<evidence type="ECO:0000256" key="1">
    <source>
        <dbReference type="ARBA" id="ARBA00022813"/>
    </source>
</evidence>
<dbReference type="NCBIfam" id="TIGR01443">
    <property type="entry name" value="intein_Cterm"/>
    <property type="match status" value="1"/>
</dbReference>
<dbReference type="InterPro" id="IPR027434">
    <property type="entry name" value="Homing_endonucl"/>
</dbReference>
<dbReference type="SUPFAM" id="SSF51294">
    <property type="entry name" value="Hedgehog/intein (Hint) domain"/>
    <property type="match status" value="1"/>
</dbReference>
<dbReference type="Pfam" id="PF14528">
    <property type="entry name" value="LAGLIDADG_3"/>
    <property type="match status" value="1"/>
</dbReference>
<dbReference type="InterPro" id="IPR004042">
    <property type="entry name" value="Intein_endonuc_central"/>
</dbReference>
<dbReference type="SUPFAM" id="SSF55608">
    <property type="entry name" value="Homing endonucleases"/>
    <property type="match status" value="1"/>
</dbReference>
<feature type="domain" description="DOD-type homing endonuclease" evidence="3">
    <location>
        <begin position="274"/>
        <end position="412"/>
    </location>
</feature>
<dbReference type="InterPro" id="IPR004860">
    <property type="entry name" value="LAGLIDADG_dom"/>
</dbReference>
<dbReference type="Gene3D" id="2.170.16.10">
    <property type="entry name" value="Hedgehog/Intein (Hint) domain"/>
    <property type="match status" value="1"/>
</dbReference>
<name>A0A1I0GMW9_9FIRM</name>
<dbReference type="Gene3D" id="3.10.28.10">
    <property type="entry name" value="Homing endonucleases"/>
    <property type="match status" value="1"/>
</dbReference>
<protein>
    <submittedName>
        <fullName evidence="4">Phage uncharacterized protein (Putative large terminase), C-terminal domain-containing protein</fullName>
    </submittedName>
</protein>
<evidence type="ECO:0000256" key="2">
    <source>
        <dbReference type="ARBA" id="ARBA00023000"/>
    </source>
</evidence>
<evidence type="ECO:0000313" key="4">
    <source>
        <dbReference type="EMBL" id="SET72350.1"/>
    </source>
</evidence>
<proteinExistence type="predicted"/>
<dbReference type="NCBIfam" id="TIGR01630">
    <property type="entry name" value="psiM2_ORF9"/>
    <property type="match status" value="1"/>
</dbReference>
<dbReference type="EMBL" id="FOIO01000020">
    <property type="protein sequence ID" value="SET72350.1"/>
    <property type="molecule type" value="Genomic_DNA"/>
</dbReference>
<keyword evidence="2" id="KW-0651">Protein splicing</keyword>
<keyword evidence="1" id="KW-0068">Autocatalytic cleavage</keyword>
<sequence>MNFQEHRKLIKKLKRQITEPPSLDILQLLLSELQYTMQDNPDLGADERKYVFSYSGFIKRWSLQRLQQTLDPQWDKLYWDTMLFEARNRVVDSYLIYLEKNRDPEDRFYEPRRKQFLKMGFTQALQDLIDDEIDILSISTVPGSGKAQPLYSKVLTPDGFMRMGDVKIGQEVISGTGNVCKVVGVYPQGKKKVYEITFDDGTKVRCSDEHLWKVQTREDRNKKRYGENGRYRVIELRDMINNVYVEHGKRVNYSVDYVPKIDFKEKEFLISPYVLGALIGGGALSGGSINITNIDKEILNRIKDLLPDGYSLNLIDDISYRIVEGYSKRDSRGRYTKCHFRRELERLGLYGKTSDHKFIPEEYLTASYKQRLDLLRGLLDTDGCAQENHAEYYTVSEKLANDVVELVHSLGGYASKGTKKSCYLYKGEKREGKLCYRILIQFSSESEKIFSLERKKILYCPKRKKIKRFIRNIAYVGEEECQCIMVDDESHLYITDGYVITHNTTLGEMFMSGFMGWFPDLCNLFSSHSGHVTRMVYQVVCNIIGIGLKPGQIPEYTWREIFPDVEVESNNANEQEINLGKFKPFKTLTCRALGASQTGVTRCEGILYCDDLCSGIEMALSKIRLDKLWTMYSTDLKTRKKKGKRGRTCKELHIATRWSVWDVIGRIKTIYQNNKRCRFISVPDIDPATGESNFDYDYGVGFDVEYFEDIEKSLDDITYKCLYKNEPVEREGILYNPDMLRRYYGELPPKEPDAIWAFCDTKDTGSDYNCLGVFYQYGEDYYLHDVVFQSIDPYLLDDLNAECLVRNNVQIAVFESNKEGSRTGDKVQEKVKEKGGRASIEKRFTTTNKETKIIVNSPWVIQHVLFKHPDCYEVKSDYGQFMSWLCAYSQLAKNAHDDAPDMVAMLAVYRSGGGVASAKPTPRPF</sequence>
<dbReference type="GO" id="GO:0004519">
    <property type="term" value="F:endonuclease activity"/>
    <property type="evidence" value="ECO:0007669"/>
    <property type="project" value="InterPro"/>
</dbReference>
<dbReference type="RefSeq" id="WP_074662691.1">
    <property type="nucleotide sequence ID" value="NZ_FOIO01000020.1"/>
</dbReference>
<dbReference type="AlphaFoldDB" id="A0A1I0GMW9"/>
<organism evidence="4 5">
    <name type="scientific">Enterocloster clostridioformis</name>
    <dbReference type="NCBI Taxonomy" id="1531"/>
    <lineage>
        <taxon>Bacteria</taxon>
        <taxon>Bacillati</taxon>
        <taxon>Bacillota</taxon>
        <taxon>Clostridia</taxon>
        <taxon>Lachnospirales</taxon>
        <taxon>Lachnospiraceae</taxon>
        <taxon>Enterocloster</taxon>
    </lineage>
</organism>
<dbReference type="InterPro" id="IPR030934">
    <property type="entry name" value="Intein_C"/>
</dbReference>
<comment type="caution">
    <text evidence="4">The sequence shown here is derived from an EMBL/GenBank/DDBJ whole genome shotgun (WGS) entry which is preliminary data.</text>
</comment>
<dbReference type="InterPro" id="IPR036844">
    <property type="entry name" value="Hint_dom_sf"/>
</dbReference>
<evidence type="ECO:0000313" key="5">
    <source>
        <dbReference type="Proteomes" id="UP000182121"/>
    </source>
</evidence>